<dbReference type="PANTHER" id="PTHR10796">
    <property type="entry name" value="PATCHED-RELATED"/>
    <property type="match status" value="1"/>
</dbReference>
<dbReference type="GO" id="GO:0030659">
    <property type="term" value="C:cytoplasmic vesicle membrane"/>
    <property type="evidence" value="ECO:0007669"/>
    <property type="project" value="TreeGrafter"/>
</dbReference>
<proteinExistence type="inferred from homology"/>
<dbReference type="PROSITE" id="PS50156">
    <property type="entry name" value="SSD"/>
    <property type="match status" value="1"/>
</dbReference>
<feature type="transmembrane region" description="Helical" evidence="7">
    <location>
        <begin position="288"/>
        <end position="312"/>
    </location>
</feature>
<dbReference type="PANTHER" id="PTHR10796:SF88">
    <property type="entry name" value="SSD DOMAIN-CONTAINING PROTEIN"/>
    <property type="match status" value="1"/>
</dbReference>
<feature type="transmembrane region" description="Helical" evidence="7">
    <location>
        <begin position="32"/>
        <end position="57"/>
    </location>
</feature>
<feature type="transmembrane region" description="Helical" evidence="7">
    <location>
        <begin position="254"/>
        <end position="279"/>
    </location>
</feature>
<dbReference type="InterPro" id="IPR051697">
    <property type="entry name" value="Patched_domain-protein"/>
</dbReference>
<dbReference type="Gene3D" id="1.20.1640.10">
    <property type="entry name" value="Multidrug efflux transporter AcrB transmembrane domain"/>
    <property type="match status" value="2"/>
</dbReference>
<dbReference type="GO" id="GO:0018996">
    <property type="term" value="P:molting cycle, collagen and cuticulin-based cuticle"/>
    <property type="evidence" value="ECO:0007669"/>
    <property type="project" value="TreeGrafter"/>
</dbReference>
<dbReference type="GO" id="GO:0005886">
    <property type="term" value="C:plasma membrane"/>
    <property type="evidence" value="ECO:0007669"/>
    <property type="project" value="TreeGrafter"/>
</dbReference>
<accession>A0A498SBL7</accession>
<dbReference type="AlphaFoldDB" id="A0A498SBL7"/>
<evidence type="ECO:0000256" key="4">
    <source>
        <dbReference type="ARBA" id="ARBA00022989"/>
    </source>
</evidence>
<keyword evidence="4 7" id="KW-1133">Transmembrane helix</keyword>
<protein>
    <recommendedName>
        <fullName evidence="8">SSD domain-containing protein</fullName>
    </recommendedName>
</protein>
<feature type="transmembrane region" description="Helical" evidence="7">
    <location>
        <begin position="442"/>
        <end position="462"/>
    </location>
</feature>
<reference evidence="9 10" key="1">
    <citation type="submission" date="2018-08" db="EMBL/GenBank/DDBJ databases">
        <authorList>
            <person name="Laetsch R D."/>
            <person name="Stevens L."/>
            <person name="Kumar S."/>
            <person name="Blaxter L. M."/>
        </authorList>
    </citation>
    <scope>NUCLEOTIDE SEQUENCE [LARGE SCALE GENOMIC DNA]</scope>
</reference>
<gene>
    <name evidence="9" type="ORF">NAV_LOCUS2055</name>
</gene>
<keyword evidence="10" id="KW-1185">Reference proteome</keyword>
<comment type="subcellular location">
    <subcellularLocation>
        <location evidence="1">Membrane</location>
        <topology evidence="1">Multi-pass membrane protein</topology>
    </subcellularLocation>
</comment>
<evidence type="ECO:0000259" key="8">
    <source>
        <dbReference type="PROSITE" id="PS50156"/>
    </source>
</evidence>
<dbReference type="OrthoDB" id="6510177at2759"/>
<dbReference type="Proteomes" id="UP000276991">
    <property type="component" value="Unassembled WGS sequence"/>
</dbReference>
<keyword evidence="6" id="KW-0325">Glycoprotein</keyword>
<dbReference type="InterPro" id="IPR000731">
    <property type="entry name" value="SSD"/>
</dbReference>
<feature type="transmembrane region" description="Helical" evidence="7">
    <location>
        <begin position="683"/>
        <end position="703"/>
    </location>
</feature>
<evidence type="ECO:0000256" key="2">
    <source>
        <dbReference type="ARBA" id="ARBA00005585"/>
    </source>
</evidence>
<feature type="domain" description="SSD" evidence="8">
    <location>
        <begin position="287"/>
        <end position="414"/>
    </location>
</feature>
<evidence type="ECO:0000256" key="5">
    <source>
        <dbReference type="ARBA" id="ARBA00023136"/>
    </source>
</evidence>
<evidence type="ECO:0000313" key="9">
    <source>
        <dbReference type="EMBL" id="VBB27225.1"/>
    </source>
</evidence>
<evidence type="ECO:0000256" key="7">
    <source>
        <dbReference type="SAM" id="Phobius"/>
    </source>
</evidence>
<feature type="transmembrane region" description="Helical" evidence="7">
    <location>
        <begin position="656"/>
        <end position="676"/>
    </location>
</feature>
<dbReference type="SUPFAM" id="SSF82866">
    <property type="entry name" value="Multidrug efflux transporter AcrB transmembrane domain"/>
    <property type="match status" value="2"/>
</dbReference>
<evidence type="ECO:0000256" key="1">
    <source>
        <dbReference type="ARBA" id="ARBA00004141"/>
    </source>
</evidence>
<dbReference type="Pfam" id="PF02460">
    <property type="entry name" value="Patched"/>
    <property type="match status" value="1"/>
</dbReference>
<sequence length="792" mass="90349">MHLSSLWSFSTKPGSQMRLIQYVNLLYRRWSYFIADHITASIVISVLISTLCIFKVITTPFKNDLMGFIPYGVRSREEYAVQEQFTNHSGKGILLMALIVAKDGGSMLRAEVLKEAVENGFEVQLERFRAHQPLNDRISLNYPISKIYSRAFNIQMNFNGVEFKNDTLIMDNTMNSTTEIINYAPFITNMISAKMIRLMYRGERVGNWTVKQTQQYELSIVRYFQHNYMSKYTRVLVVSFEYIDYEMSRAGLSILPYFVVGFGIMFICSAISTTISALYMQQMSIYKIYLTFFACICPLMANATAIGLLLIIGVRHDAILSVTPILTLAIGVDDAYLMIHAWQRITRECNLHPIKDDCVPYRLAQVLEDTGPAILISALTNILADTVGALTSSPSITILCFGNMVSIFMDYVYQNSHNFREYAQNICASVLEGYVTLVTNKIFAIGVFCSWILLTIISIYGMTKIKIELTSEKLFPLDSPLIELNNLLQWYQIPQHTMAQFYVNNPGNLSDVDRLQRLNQMVSELELMNGSWGSESTNYFIRDFIDYERQLNEADVNYDPMNASVVLREDDLSIFLDWPEYQRWHGFLILDETTGHLLRFFFTTAYYGENLKNWPERGVMLNKWRNIIDKYKEFNVTVFVDDAIFLDLIDNMTTDALQSALGILLCMAFISFIFLYDLFTVAVISAAIISIMTGIIGILTLMGFNLEPIMMAAMLISMGFSVDIPAHVAYHYNNSGTTSKHRLTVKEKLRICFASVALPALQASISTSLCLLGLFFKELYIAQACFATFLLF</sequence>
<organism evidence="9 10">
    <name type="scientific">Acanthocheilonema viteae</name>
    <name type="common">Filarial nematode worm</name>
    <name type="synonym">Dipetalonema viteae</name>
    <dbReference type="NCBI Taxonomy" id="6277"/>
    <lineage>
        <taxon>Eukaryota</taxon>
        <taxon>Metazoa</taxon>
        <taxon>Ecdysozoa</taxon>
        <taxon>Nematoda</taxon>
        <taxon>Chromadorea</taxon>
        <taxon>Rhabditida</taxon>
        <taxon>Spirurina</taxon>
        <taxon>Spiruromorpha</taxon>
        <taxon>Filarioidea</taxon>
        <taxon>Onchocercidae</taxon>
        <taxon>Acanthocheilonema</taxon>
    </lineage>
</organism>
<feature type="transmembrane region" description="Helical" evidence="7">
    <location>
        <begin position="751"/>
        <end position="776"/>
    </location>
</feature>
<name>A0A498SBL7_ACAVI</name>
<dbReference type="InterPro" id="IPR003392">
    <property type="entry name" value="PTHD_SSD"/>
</dbReference>
<dbReference type="EMBL" id="UPTC01000201">
    <property type="protein sequence ID" value="VBB27225.1"/>
    <property type="molecule type" value="Genomic_DNA"/>
</dbReference>
<evidence type="ECO:0000256" key="6">
    <source>
        <dbReference type="ARBA" id="ARBA00023180"/>
    </source>
</evidence>
<comment type="similarity">
    <text evidence="2">Belongs to the patched family.</text>
</comment>
<evidence type="ECO:0000313" key="10">
    <source>
        <dbReference type="Proteomes" id="UP000276991"/>
    </source>
</evidence>
<keyword evidence="3 7" id="KW-0812">Transmembrane</keyword>
<feature type="transmembrane region" description="Helical" evidence="7">
    <location>
        <begin position="709"/>
        <end position="730"/>
    </location>
</feature>
<dbReference type="GO" id="GO:0006897">
    <property type="term" value="P:endocytosis"/>
    <property type="evidence" value="ECO:0007669"/>
    <property type="project" value="TreeGrafter"/>
</dbReference>
<keyword evidence="5 7" id="KW-0472">Membrane</keyword>
<evidence type="ECO:0000256" key="3">
    <source>
        <dbReference type="ARBA" id="ARBA00022692"/>
    </source>
</evidence>